<dbReference type="PROSITE" id="PS52027">
    <property type="entry name" value="ZF_C2HC_C3H"/>
    <property type="match status" value="2"/>
</dbReference>
<dbReference type="Pfam" id="PF13913">
    <property type="entry name" value="zf-C2HC_2"/>
    <property type="match status" value="2"/>
</dbReference>
<reference evidence="8 9" key="1">
    <citation type="submission" date="2016-02" db="EMBL/GenBank/DDBJ databases">
        <title>Genome analysis of coral dinoflagellate symbionts highlights evolutionary adaptations to a symbiotic lifestyle.</title>
        <authorList>
            <person name="Aranda M."/>
            <person name="Li Y."/>
            <person name="Liew Y.J."/>
            <person name="Baumgarten S."/>
            <person name="Simakov O."/>
            <person name="Wilson M."/>
            <person name="Piel J."/>
            <person name="Ashoor H."/>
            <person name="Bougouffa S."/>
            <person name="Bajic V.B."/>
            <person name="Ryu T."/>
            <person name="Ravasi T."/>
            <person name="Bayer T."/>
            <person name="Micklem G."/>
            <person name="Kim H."/>
            <person name="Bhak J."/>
            <person name="Lajeunesse T.C."/>
            <person name="Voolstra C.R."/>
        </authorList>
    </citation>
    <scope>NUCLEOTIDE SEQUENCE [LARGE SCALE GENOMIC DNA]</scope>
    <source>
        <strain evidence="8 9">CCMP2467</strain>
    </source>
</reference>
<evidence type="ECO:0000256" key="1">
    <source>
        <dbReference type="ARBA" id="ARBA00022723"/>
    </source>
</evidence>
<evidence type="ECO:0000256" key="2">
    <source>
        <dbReference type="ARBA" id="ARBA00022737"/>
    </source>
</evidence>
<comment type="caution">
    <text evidence="8">The sequence shown here is derived from an EMBL/GenBank/DDBJ whole genome shotgun (WGS) entry which is preliminary data.</text>
</comment>
<feature type="domain" description="C2HC/C3H-type" evidence="7">
    <location>
        <begin position="87"/>
        <end position="116"/>
    </location>
</feature>
<keyword evidence="4" id="KW-0862">Zinc</keyword>
<keyword evidence="1" id="KW-0479">Metal-binding</keyword>
<protein>
    <submittedName>
        <fullName evidence="8">Zinc finger C2HC domain-containing protein 1C</fullName>
    </submittedName>
</protein>
<keyword evidence="2" id="KW-0677">Repeat</keyword>
<dbReference type="Proteomes" id="UP000186817">
    <property type="component" value="Unassembled WGS sequence"/>
</dbReference>
<evidence type="ECO:0000256" key="4">
    <source>
        <dbReference type="ARBA" id="ARBA00022833"/>
    </source>
</evidence>
<dbReference type="PANTHER" id="PTHR13555:SF5">
    <property type="entry name" value="ZINC-FINGER OF A C2HC-TYPE"/>
    <property type="match status" value="1"/>
</dbReference>
<keyword evidence="3 5" id="KW-0863">Zinc-finger</keyword>
<feature type="compositionally biased region" description="Pro residues" evidence="6">
    <location>
        <begin position="236"/>
        <end position="245"/>
    </location>
</feature>
<evidence type="ECO:0000313" key="9">
    <source>
        <dbReference type="Proteomes" id="UP000186817"/>
    </source>
</evidence>
<feature type="region of interest" description="Disordered" evidence="6">
    <location>
        <begin position="158"/>
        <end position="179"/>
    </location>
</feature>
<dbReference type="InterPro" id="IPR049899">
    <property type="entry name" value="Znf_C2HC_C3H"/>
</dbReference>
<name>A0A1Q9EQP4_SYMMI</name>
<gene>
    <name evidence="8" type="primary">Zc2hc1c</name>
    <name evidence="8" type="ORF">AK812_SmicGene6665</name>
</gene>
<dbReference type="EMBL" id="LSRX01000092">
    <property type="protein sequence ID" value="OLQ09697.1"/>
    <property type="molecule type" value="Genomic_DNA"/>
</dbReference>
<dbReference type="GO" id="GO:0008270">
    <property type="term" value="F:zinc ion binding"/>
    <property type="evidence" value="ECO:0007669"/>
    <property type="project" value="UniProtKB-KW"/>
</dbReference>
<feature type="compositionally biased region" description="Gly residues" evidence="6">
    <location>
        <begin position="37"/>
        <end position="64"/>
    </location>
</feature>
<feature type="domain" description="C2HC/C3H-type" evidence="7">
    <location>
        <begin position="206"/>
        <end position="235"/>
    </location>
</feature>
<sequence>MKRIDELEIVNCPYCKIEVSQLDLPKHIQNCPKCKGPSGGGGGGGGGRSDSGGPGGGGGGGGGRRPSNEPRAATGPGQYEPERLDDGRMRCIYCGRFFSEERIEKHQNICGNLKNARPKGLDGQPTQTGAKVFDAKAQRIGGGSAFVSREMYEKRVKDREKEVKKDMAKAKEKSSWRKQHEDFVNACRAGRGEEVQPSTREVSRAGQLQCHHCGRWFSEEAAERHIPICAKVVNRPKPPPSPARPPSHRGEASPKPRNSGRSPAPRGDEVRSPVVPDSMRSLAISVRPRLDETTLPSQGMGGQQRALLLRLMRQVPEAALRQELMDVGVACEGDDKEALVQALVQQLT</sequence>
<evidence type="ECO:0000256" key="5">
    <source>
        <dbReference type="PROSITE-ProRule" id="PRU01371"/>
    </source>
</evidence>
<organism evidence="8 9">
    <name type="scientific">Symbiodinium microadriaticum</name>
    <name type="common">Dinoflagellate</name>
    <name type="synonym">Zooxanthella microadriatica</name>
    <dbReference type="NCBI Taxonomy" id="2951"/>
    <lineage>
        <taxon>Eukaryota</taxon>
        <taxon>Sar</taxon>
        <taxon>Alveolata</taxon>
        <taxon>Dinophyceae</taxon>
        <taxon>Suessiales</taxon>
        <taxon>Symbiodiniaceae</taxon>
        <taxon>Symbiodinium</taxon>
    </lineage>
</organism>
<feature type="region of interest" description="Disordered" evidence="6">
    <location>
        <begin position="30"/>
        <end position="83"/>
    </location>
</feature>
<dbReference type="OrthoDB" id="449446at2759"/>
<feature type="region of interest" description="Disordered" evidence="6">
    <location>
        <begin position="232"/>
        <end position="301"/>
    </location>
</feature>
<evidence type="ECO:0000259" key="7">
    <source>
        <dbReference type="PROSITE" id="PS52027"/>
    </source>
</evidence>
<dbReference type="PANTHER" id="PTHR13555">
    <property type="entry name" value="C2H2 ZINC FINGER CGI-62-RELATED"/>
    <property type="match status" value="1"/>
</dbReference>
<accession>A0A1Q9EQP4</accession>
<keyword evidence="9" id="KW-1185">Reference proteome</keyword>
<evidence type="ECO:0000256" key="3">
    <source>
        <dbReference type="ARBA" id="ARBA00022771"/>
    </source>
</evidence>
<evidence type="ECO:0000256" key="6">
    <source>
        <dbReference type="SAM" id="MobiDB-lite"/>
    </source>
</evidence>
<dbReference type="OMA" id="DFVNACR"/>
<dbReference type="AlphaFoldDB" id="A0A1Q9EQP4"/>
<evidence type="ECO:0000313" key="8">
    <source>
        <dbReference type="EMBL" id="OLQ09697.1"/>
    </source>
</evidence>
<proteinExistence type="predicted"/>
<dbReference type="InterPro" id="IPR026319">
    <property type="entry name" value="ZC2HC1A/B-like"/>
</dbReference>